<dbReference type="Proteomes" id="UP000887580">
    <property type="component" value="Unplaced"/>
</dbReference>
<accession>A0AC35EVU0</accession>
<evidence type="ECO:0000313" key="2">
    <source>
        <dbReference type="WBParaSite" id="PS1159_v2.g10518.t1"/>
    </source>
</evidence>
<protein>
    <submittedName>
        <fullName evidence="2">Alkaline ceramidase</fullName>
    </submittedName>
</protein>
<reference evidence="2" key="1">
    <citation type="submission" date="2022-11" db="UniProtKB">
        <authorList>
            <consortium name="WormBaseParasite"/>
        </authorList>
    </citation>
    <scope>IDENTIFICATION</scope>
</reference>
<evidence type="ECO:0000313" key="1">
    <source>
        <dbReference type="Proteomes" id="UP000887580"/>
    </source>
</evidence>
<name>A0AC35EVU0_9BILA</name>
<organism evidence="1 2">
    <name type="scientific">Panagrolaimus sp. PS1159</name>
    <dbReference type="NCBI Taxonomy" id="55785"/>
    <lineage>
        <taxon>Eukaryota</taxon>
        <taxon>Metazoa</taxon>
        <taxon>Ecdysozoa</taxon>
        <taxon>Nematoda</taxon>
        <taxon>Chromadorea</taxon>
        <taxon>Rhabditida</taxon>
        <taxon>Tylenchina</taxon>
        <taxon>Panagrolaimomorpha</taxon>
        <taxon>Panagrolaimoidea</taxon>
        <taxon>Panagrolaimidae</taxon>
        <taxon>Panagrolaimus</taxon>
    </lineage>
</organism>
<proteinExistence type="predicted"/>
<sequence>MMNQQKLYIGNDIKYEMKKVEPIDFPQNYTQKQIHRYCYITVGLVIFVFILAHVIIPRINQVEGYHNYADKRFILGIPFFFNVLSNIPFLIVGILGMHLLFSKKTKEKIDKIESNLYFAFFFFIFVGGFGSGFYHLDPSNFTLLFDRLPLSATGMSLLSALIAERISPTLARNIFFPFILFATLATIFWGYTESQGAGDIRAYAFVNFLPALFIPIILLFFPKNYSGTKYFVYLVFFFFISRVSEGADKKVFAFTFGLISGHTIKHLTLGFAVFQIYLYLKNRKLQIFKSDVLINNNNVCENV</sequence>
<dbReference type="WBParaSite" id="PS1159_v2.g10518.t1">
    <property type="protein sequence ID" value="PS1159_v2.g10518.t1"/>
    <property type="gene ID" value="PS1159_v2.g10518"/>
</dbReference>